<dbReference type="Gene3D" id="3.40.50.2300">
    <property type="match status" value="2"/>
</dbReference>
<keyword evidence="11" id="KW-1185">Reference proteome</keyword>
<dbReference type="InterPro" id="IPR003661">
    <property type="entry name" value="HisK_dim/P_dom"/>
</dbReference>
<dbReference type="InterPro" id="IPR036097">
    <property type="entry name" value="HisK_dim/P_sf"/>
</dbReference>
<evidence type="ECO:0000256" key="1">
    <source>
        <dbReference type="ARBA" id="ARBA00000085"/>
    </source>
</evidence>
<protein>
    <recommendedName>
        <fullName evidence="2">histidine kinase</fullName>
        <ecNumber evidence="2">2.7.13.3</ecNumber>
    </recommendedName>
</protein>
<dbReference type="PRINTS" id="PR00344">
    <property type="entry name" value="BCTRLSENSOR"/>
</dbReference>
<dbReference type="Pfam" id="PF00072">
    <property type="entry name" value="Response_reg"/>
    <property type="match status" value="2"/>
</dbReference>
<feature type="domain" description="PAS" evidence="9">
    <location>
        <begin position="305"/>
        <end position="350"/>
    </location>
</feature>
<keyword evidence="3 5" id="KW-0597">Phosphoprotein</keyword>
<evidence type="ECO:0000256" key="3">
    <source>
        <dbReference type="ARBA" id="ARBA00022553"/>
    </source>
</evidence>
<comment type="caution">
    <text evidence="10">The sequence shown here is derived from an EMBL/GenBank/DDBJ whole genome shotgun (WGS) entry which is preliminary data.</text>
</comment>
<dbReference type="CDD" id="cd16922">
    <property type="entry name" value="HATPase_EvgS-ArcB-TorS-like"/>
    <property type="match status" value="1"/>
</dbReference>
<feature type="domain" description="Response regulatory" evidence="8">
    <location>
        <begin position="956"/>
        <end position="1077"/>
    </location>
</feature>
<dbReference type="Proteomes" id="UP001320715">
    <property type="component" value="Unassembled WGS sequence"/>
</dbReference>
<dbReference type="PANTHER" id="PTHR45339">
    <property type="entry name" value="HYBRID SIGNAL TRANSDUCTION HISTIDINE KINASE J"/>
    <property type="match status" value="1"/>
</dbReference>
<dbReference type="CDD" id="cd00130">
    <property type="entry name" value="PAS"/>
    <property type="match status" value="1"/>
</dbReference>
<dbReference type="SUPFAM" id="SSF55785">
    <property type="entry name" value="PYP-like sensor domain (PAS domain)"/>
    <property type="match status" value="5"/>
</dbReference>
<dbReference type="InterPro" id="IPR003594">
    <property type="entry name" value="HATPase_dom"/>
</dbReference>
<dbReference type="InterPro" id="IPR004358">
    <property type="entry name" value="Sig_transdc_His_kin-like_C"/>
</dbReference>
<dbReference type="PROSITE" id="PS50110">
    <property type="entry name" value="RESPONSE_REGULATORY"/>
    <property type="match status" value="2"/>
</dbReference>
<evidence type="ECO:0000256" key="2">
    <source>
        <dbReference type="ARBA" id="ARBA00012438"/>
    </source>
</evidence>
<dbReference type="InterPro" id="IPR001789">
    <property type="entry name" value="Sig_transdc_resp-reg_receiver"/>
</dbReference>
<dbReference type="Gene3D" id="3.30.565.10">
    <property type="entry name" value="Histidine kinase-like ATPase, C-terminal domain"/>
    <property type="match status" value="1"/>
</dbReference>
<dbReference type="PANTHER" id="PTHR45339:SF1">
    <property type="entry name" value="HYBRID SIGNAL TRANSDUCTION HISTIDINE KINASE J"/>
    <property type="match status" value="1"/>
</dbReference>
<evidence type="ECO:0000259" key="7">
    <source>
        <dbReference type="PROSITE" id="PS50109"/>
    </source>
</evidence>
<gene>
    <name evidence="10" type="ORF">GTW23_15175</name>
</gene>
<dbReference type="CDD" id="cd17546">
    <property type="entry name" value="REC_hyHK_CKI1_RcsC-like"/>
    <property type="match status" value="2"/>
</dbReference>
<dbReference type="Pfam" id="PF12860">
    <property type="entry name" value="PAS_7"/>
    <property type="match status" value="3"/>
</dbReference>
<evidence type="ECO:0000256" key="4">
    <source>
        <dbReference type="ARBA" id="ARBA00023012"/>
    </source>
</evidence>
<feature type="modified residue" description="4-aspartylphosphate" evidence="5">
    <location>
        <position position="1186"/>
    </location>
</feature>
<dbReference type="SUPFAM" id="SSF47384">
    <property type="entry name" value="Homodimeric domain of signal transducing histidine kinase"/>
    <property type="match status" value="1"/>
</dbReference>
<dbReference type="NCBIfam" id="TIGR00229">
    <property type="entry name" value="sensory_box"/>
    <property type="match status" value="1"/>
</dbReference>
<keyword evidence="4" id="KW-0902">Two-component regulatory system</keyword>
<name>A0ABT1CTL0_9HYPH</name>
<dbReference type="SUPFAM" id="SSF52172">
    <property type="entry name" value="CheY-like"/>
    <property type="match status" value="2"/>
</dbReference>
<dbReference type="EMBL" id="JAAAML010000003">
    <property type="protein sequence ID" value="MCO6409522.1"/>
    <property type="molecule type" value="Genomic_DNA"/>
</dbReference>
<dbReference type="SUPFAM" id="SSF55874">
    <property type="entry name" value="ATPase domain of HSP90 chaperone/DNA topoisomerase II/histidine kinase"/>
    <property type="match status" value="1"/>
</dbReference>
<evidence type="ECO:0000259" key="9">
    <source>
        <dbReference type="PROSITE" id="PS50112"/>
    </source>
</evidence>
<dbReference type="PROSITE" id="PS50112">
    <property type="entry name" value="PAS"/>
    <property type="match status" value="1"/>
</dbReference>
<feature type="region of interest" description="Disordered" evidence="6">
    <location>
        <begin position="1087"/>
        <end position="1132"/>
    </location>
</feature>
<evidence type="ECO:0000313" key="11">
    <source>
        <dbReference type="Proteomes" id="UP001320715"/>
    </source>
</evidence>
<sequence length="1268" mass="140543">MESNEGDDSLAKACAQVSRDSNPAFVKDSELRYLAVNTAYAELWDCQPAALIGQQSHQHFESAEQNDRDEKERRTLVFGKDQVALFTHPLKGGRYRIRIQRERRASGKTFIVGHFEPIAGVRFETVEAERTTPSALHGSAPGQPVYGNGAEAASPKDMTVPDLRISVSDENADQSLLDRFNEIFDCMDVGIVLYDPNDVLIYVNPAMDAMTSPDYTLDVGKSLREVLEVTCSFSEAEEPEARKDWIENRIAVHRDYGKATVERLKNGRWIRIINRGLKDGYTLGLRVDVTALKEREAALETKVAENQLFRAILDEMPISSFVKDEDYRYIYVNRAHGELTGLSGKDMLGKDDFQVFGEQGGPLREADTEAMNGLGLMEREIELDSARGETLKLIDRKVGFTGPAGRRYLLGTTINVSDMKRREREVYEAQRRAELHKADLESVIEAMYMGMVVVDRDTNVELINGAFFRIWKIASRDDYIGAPFRALIDVNRENGIYQVAEEDFEDYVEARLQEIRAGYVEPREFSRADGRTMIYSVRSLSEGKRMISYFDVSELKQREQELDLARAEIERASELLRGAAGAMAQGLMVTQNAVIQFANDAFYEMLEVPREVAAVGKDLNNFFDFCQQRGDYGSDEKAEATRTSVNDYHRKMVPHTIERQTRSGRWLRIDGKPTDSASMIITYTDVTDAKHREEELQHLVVKAEMADRAKSEFLANMSHEIRTPMNGVLGMAELLARTELDTRQRTFTDIIVKSGNALLTIINDILDFSKIDAGQLVLDQAPFDLSETVEDVASLISSRAVDKDIELIVRIDPSLPSRVVGDVGRLRQIITNLAGNAIKFTESGHVLIEVTGAVSSSDMLDLAIHVHDTGMGIPADKLEAVFEKFSQVDTSSTRRHEGTGLGLAITSRLVDLMEGRIHAESEVGKGSVFTIEVSLPVDHSTVERVRIAPIDVSGARVLAIDDNPVNRSILIEQLTAWGFDSCAAVSGQEGLEVLAAANKFAVPVDVVILDYHMPEMDGVMTARKIRNSFGPDKPAIIMLTSMDLSASDADIRKGAVQAALMKPARSSLLLETIVDVLQAAAHNQRASHVEASAGADTEPAGQVPLASPRTPVMSAPPPHRSAQTPSAEKARGGQRLELLVAEDNEVNQIVFTQILDEMGLNYRIVDNGGSAYDTWKSHRPAMILMDVSMPVMNGHQATQAIRKAEAEDADLGHTPIVGVTAHALTGDMERCLDAGMDDYLSKPISPEKLEAKIREWLPEEIAARIKHG</sequence>
<dbReference type="Pfam" id="PF02518">
    <property type="entry name" value="HATPase_c"/>
    <property type="match status" value="1"/>
</dbReference>
<dbReference type="SMART" id="SM00387">
    <property type="entry name" value="HATPase_c"/>
    <property type="match status" value="1"/>
</dbReference>
<evidence type="ECO:0000313" key="10">
    <source>
        <dbReference type="EMBL" id="MCO6409522.1"/>
    </source>
</evidence>
<dbReference type="InterPro" id="IPR013656">
    <property type="entry name" value="PAS_4"/>
</dbReference>
<feature type="modified residue" description="4-aspartylphosphate" evidence="5">
    <location>
        <position position="1010"/>
    </location>
</feature>
<evidence type="ECO:0000259" key="8">
    <source>
        <dbReference type="PROSITE" id="PS50110"/>
    </source>
</evidence>
<dbReference type="SMART" id="SM00448">
    <property type="entry name" value="REC"/>
    <property type="match status" value="2"/>
</dbReference>
<dbReference type="EC" id="2.7.13.3" evidence="2"/>
<dbReference type="CDD" id="cd00082">
    <property type="entry name" value="HisKA"/>
    <property type="match status" value="1"/>
</dbReference>
<feature type="domain" description="Response regulatory" evidence="8">
    <location>
        <begin position="1137"/>
        <end position="1257"/>
    </location>
</feature>
<dbReference type="Gene3D" id="3.30.450.20">
    <property type="entry name" value="PAS domain"/>
    <property type="match status" value="5"/>
</dbReference>
<comment type="catalytic activity">
    <reaction evidence="1">
        <text>ATP + protein L-histidine = ADP + protein N-phospho-L-histidine.</text>
        <dbReference type="EC" id="2.7.13.3"/>
    </reaction>
</comment>
<evidence type="ECO:0000256" key="6">
    <source>
        <dbReference type="SAM" id="MobiDB-lite"/>
    </source>
</evidence>
<dbReference type="InterPro" id="IPR005467">
    <property type="entry name" value="His_kinase_dom"/>
</dbReference>
<dbReference type="SMART" id="SM00091">
    <property type="entry name" value="PAS"/>
    <property type="match status" value="5"/>
</dbReference>
<dbReference type="InterPro" id="IPR035965">
    <property type="entry name" value="PAS-like_dom_sf"/>
</dbReference>
<dbReference type="InterPro" id="IPR036890">
    <property type="entry name" value="HATPase_C_sf"/>
</dbReference>
<evidence type="ECO:0000256" key="5">
    <source>
        <dbReference type="PROSITE-ProRule" id="PRU00169"/>
    </source>
</evidence>
<accession>A0ABT1CTL0</accession>
<dbReference type="Pfam" id="PF00512">
    <property type="entry name" value="HisKA"/>
    <property type="match status" value="1"/>
</dbReference>
<dbReference type="SMART" id="SM00388">
    <property type="entry name" value="HisKA"/>
    <property type="match status" value="1"/>
</dbReference>
<dbReference type="PROSITE" id="PS50109">
    <property type="entry name" value="HIS_KIN"/>
    <property type="match status" value="1"/>
</dbReference>
<reference evidence="10 11" key="1">
    <citation type="submission" date="2020-01" db="EMBL/GenBank/DDBJ databases">
        <title>Genomes of bacteria type strains.</title>
        <authorList>
            <person name="Chen J."/>
            <person name="Zhu S."/>
            <person name="Yang J."/>
        </authorList>
    </citation>
    <scope>NUCLEOTIDE SEQUENCE [LARGE SCALE GENOMIC DNA]</scope>
    <source>
        <strain evidence="10 11">DSM 16655</strain>
    </source>
</reference>
<organism evidence="10 11">
    <name type="scientific">Hoeflea alexandrii</name>
    <dbReference type="NCBI Taxonomy" id="288436"/>
    <lineage>
        <taxon>Bacteria</taxon>
        <taxon>Pseudomonadati</taxon>
        <taxon>Pseudomonadota</taxon>
        <taxon>Alphaproteobacteria</taxon>
        <taxon>Hyphomicrobiales</taxon>
        <taxon>Rhizobiaceae</taxon>
        <taxon>Hoeflea</taxon>
    </lineage>
</organism>
<dbReference type="InterPro" id="IPR000014">
    <property type="entry name" value="PAS"/>
</dbReference>
<dbReference type="RefSeq" id="WP_252916384.1">
    <property type="nucleotide sequence ID" value="NZ_JAAAML010000003.1"/>
</dbReference>
<feature type="domain" description="Histidine kinase" evidence="7">
    <location>
        <begin position="716"/>
        <end position="937"/>
    </location>
</feature>
<feature type="region of interest" description="Disordered" evidence="6">
    <location>
        <begin position="132"/>
        <end position="154"/>
    </location>
</feature>
<dbReference type="Pfam" id="PF08448">
    <property type="entry name" value="PAS_4"/>
    <property type="match status" value="1"/>
</dbReference>
<proteinExistence type="predicted"/>
<dbReference type="Gene3D" id="1.10.287.130">
    <property type="match status" value="1"/>
</dbReference>
<dbReference type="InterPro" id="IPR011006">
    <property type="entry name" value="CheY-like_superfamily"/>
</dbReference>